<dbReference type="Proteomes" id="UP000266677">
    <property type="component" value="Unassembled WGS sequence"/>
</dbReference>
<keyword evidence="2" id="KW-1185">Reference proteome</keyword>
<organism evidence="1 2">
    <name type="scientific">Nocardia panacis</name>
    <dbReference type="NCBI Taxonomy" id="2340916"/>
    <lineage>
        <taxon>Bacteria</taxon>
        <taxon>Bacillati</taxon>
        <taxon>Actinomycetota</taxon>
        <taxon>Actinomycetes</taxon>
        <taxon>Mycobacteriales</taxon>
        <taxon>Nocardiaceae</taxon>
        <taxon>Nocardia</taxon>
    </lineage>
</organism>
<protein>
    <recommendedName>
        <fullName evidence="3">Methionine synthase</fullName>
    </recommendedName>
</protein>
<reference evidence="1 2" key="1">
    <citation type="submission" date="2018-09" db="EMBL/GenBank/DDBJ databases">
        <title>YIM PH21274 draft genome.</title>
        <authorList>
            <person name="Miao C."/>
        </authorList>
    </citation>
    <scope>NUCLEOTIDE SEQUENCE [LARGE SCALE GENOMIC DNA]</scope>
    <source>
        <strain evidence="1 2">YIM PH 21724</strain>
    </source>
</reference>
<dbReference type="EMBL" id="QZFU01000019">
    <property type="protein sequence ID" value="RJO75214.1"/>
    <property type="molecule type" value="Genomic_DNA"/>
</dbReference>
<evidence type="ECO:0008006" key="3">
    <source>
        <dbReference type="Google" id="ProtNLM"/>
    </source>
</evidence>
<name>A0A3A4K837_9NOCA</name>
<proteinExistence type="predicted"/>
<comment type="caution">
    <text evidence="1">The sequence shown here is derived from an EMBL/GenBank/DDBJ whole genome shotgun (WGS) entry which is preliminary data.</text>
</comment>
<dbReference type="Gene3D" id="3.20.20.210">
    <property type="match status" value="1"/>
</dbReference>
<evidence type="ECO:0000313" key="1">
    <source>
        <dbReference type="EMBL" id="RJO75214.1"/>
    </source>
</evidence>
<sequence length="340" mass="36299">MHLVGSFPAESTAEAMETLIDRAGGRLRTLPTGEVRRYELYIQPIIEDLVAQGVLEVRRPGVWRTSRSRPLHRVRRGVELNGTAMDLGYLHEAEQAAPLFERLRAERELSGVTLQLGMPTPFTMAFIALGPAGVPRYRSAFAAATVREIAGIRALLGDGVVIQLEATAELVLSALTQPLHRAAEAALELGRGIADLAAASPPGTRFGVHLCLGSMGNKARTAMRTAQPLVDLANSVARHWPSDRPLEYVHGPLAAGDIPPPRRAGFYAPLGELSLGPETAFYAGFVHDEPSSAQQVQTLRMIECALGARVGGVASACGLGRRPRAVAEAMVTRAAELAAD</sequence>
<accession>A0A3A4K837</accession>
<dbReference type="AlphaFoldDB" id="A0A3A4K837"/>
<gene>
    <name evidence="1" type="ORF">D5S18_17830</name>
</gene>
<dbReference type="InterPro" id="IPR038071">
    <property type="entry name" value="UROD/MetE-like_sf"/>
</dbReference>
<dbReference type="OrthoDB" id="4504900at2"/>
<evidence type="ECO:0000313" key="2">
    <source>
        <dbReference type="Proteomes" id="UP000266677"/>
    </source>
</evidence>